<protein>
    <submittedName>
        <fullName evidence="1">Uncharacterized protein</fullName>
    </submittedName>
</protein>
<gene>
    <name evidence="1" type="ORF">LCGC14_1748080</name>
</gene>
<accession>A0A0F9H4P7</accession>
<comment type="caution">
    <text evidence="1">The sequence shown here is derived from an EMBL/GenBank/DDBJ whole genome shotgun (WGS) entry which is preliminary data.</text>
</comment>
<organism evidence="1">
    <name type="scientific">marine sediment metagenome</name>
    <dbReference type="NCBI Taxonomy" id="412755"/>
    <lineage>
        <taxon>unclassified sequences</taxon>
        <taxon>metagenomes</taxon>
        <taxon>ecological metagenomes</taxon>
    </lineage>
</organism>
<name>A0A0F9H4P7_9ZZZZ</name>
<evidence type="ECO:0000313" key="1">
    <source>
        <dbReference type="EMBL" id="KKM06025.1"/>
    </source>
</evidence>
<reference evidence="1" key="1">
    <citation type="journal article" date="2015" name="Nature">
        <title>Complex archaea that bridge the gap between prokaryotes and eukaryotes.</title>
        <authorList>
            <person name="Spang A."/>
            <person name="Saw J.H."/>
            <person name="Jorgensen S.L."/>
            <person name="Zaremba-Niedzwiedzka K."/>
            <person name="Martijn J."/>
            <person name="Lind A.E."/>
            <person name="van Eijk R."/>
            <person name="Schleper C."/>
            <person name="Guy L."/>
            <person name="Ettema T.J."/>
        </authorList>
    </citation>
    <scope>NUCLEOTIDE SEQUENCE</scope>
</reference>
<proteinExistence type="predicted"/>
<sequence length="51" mass="6072">INTTSDKVITNRDNLIKQIEIDNKKYKEFLKNIKVCPFHKKPCPLNEEIKE</sequence>
<dbReference type="AlphaFoldDB" id="A0A0F9H4P7"/>
<feature type="non-terminal residue" evidence="1">
    <location>
        <position position="1"/>
    </location>
</feature>
<dbReference type="EMBL" id="LAZR01016085">
    <property type="protein sequence ID" value="KKM06025.1"/>
    <property type="molecule type" value="Genomic_DNA"/>
</dbReference>